<dbReference type="PANTHER" id="PTHR46513">
    <property type="entry name" value="VITELLOGENIN RECEPTOR-LIKE PROTEIN-RELATED-RELATED"/>
    <property type="match status" value="1"/>
</dbReference>
<dbReference type="SMART" id="SM00135">
    <property type="entry name" value="LY"/>
    <property type="match status" value="3"/>
</dbReference>
<dbReference type="AlphaFoldDB" id="A0A7R9M319"/>
<dbReference type="EMBL" id="CAJPVJ010005787">
    <property type="protein sequence ID" value="CAG2169836.1"/>
    <property type="molecule type" value="Genomic_DNA"/>
</dbReference>
<organism evidence="2">
    <name type="scientific">Oppiella nova</name>
    <dbReference type="NCBI Taxonomy" id="334625"/>
    <lineage>
        <taxon>Eukaryota</taxon>
        <taxon>Metazoa</taxon>
        <taxon>Ecdysozoa</taxon>
        <taxon>Arthropoda</taxon>
        <taxon>Chelicerata</taxon>
        <taxon>Arachnida</taxon>
        <taxon>Acari</taxon>
        <taxon>Acariformes</taxon>
        <taxon>Sarcoptiformes</taxon>
        <taxon>Oribatida</taxon>
        <taxon>Brachypylina</taxon>
        <taxon>Oppioidea</taxon>
        <taxon>Oppiidae</taxon>
        <taxon>Oppiella</taxon>
    </lineage>
</organism>
<dbReference type="Gene3D" id="2.120.10.30">
    <property type="entry name" value="TolB, C-terminal domain"/>
    <property type="match status" value="2"/>
</dbReference>
<keyword evidence="3" id="KW-1185">Reference proteome</keyword>
<reference evidence="2" key="1">
    <citation type="submission" date="2020-11" db="EMBL/GenBank/DDBJ databases">
        <authorList>
            <person name="Tran Van P."/>
        </authorList>
    </citation>
    <scope>NUCLEOTIDE SEQUENCE</scope>
</reference>
<gene>
    <name evidence="2" type="ORF">ONB1V03_LOCUS9310</name>
</gene>
<evidence type="ECO:0000313" key="2">
    <source>
        <dbReference type="EMBL" id="CAD7652649.1"/>
    </source>
</evidence>
<evidence type="ECO:0000313" key="3">
    <source>
        <dbReference type="Proteomes" id="UP000728032"/>
    </source>
</evidence>
<dbReference type="EMBL" id="OC920612">
    <property type="protein sequence ID" value="CAD7652649.1"/>
    <property type="molecule type" value="Genomic_DNA"/>
</dbReference>
<dbReference type="InterPro" id="IPR050778">
    <property type="entry name" value="Cueball_EGF_LRP_Nidogen"/>
</dbReference>
<name>A0A7R9M319_9ACAR</name>
<dbReference type="OrthoDB" id="6408956at2759"/>
<proteinExistence type="predicted"/>
<dbReference type="InterPro" id="IPR000033">
    <property type="entry name" value="LDLR_classB_rpt"/>
</dbReference>
<keyword evidence="1" id="KW-0245">EGF-like domain</keyword>
<evidence type="ECO:0000256" key="1">
    <source>
        <dbReference type="ARBA" id="ARBA00022536"/>
    </source>
</evidence>
<sequence>MIWSTIKYKTLLMAEFKTKVDSTDGKTRLKLFKRIIVSEDIISGYLAIDWVHDLLFYYNETNINVINIHEPEATYPVTHNYHHKYRTWSTGQVVVNPFDSFIVWSEYIASNGSAVIQKCNEDGSDPKILVYEDIGLPVCLGIDFRSKTIVWIDNELYSLSSVDYSGGSRQTLNQSREWFSDCSSMDVFNGSVYWTNTRGIYRLDITSTSSEVEMLVKAGVWFSRNTDMDYVRVMHPLKQQMGANYCRNNSCDHLCVPNGKQDYRCLCSDDDHWEACNDPKTTLPAPAQIPEVIQNTTTLIQFMSTPDPLFLVVNKERDIRLVKDIPNRAVYHMDTQFVRHINQTVGAIDYSYTGNYFVGTKGLSKGVIFSAPLVEGQQQPNNIVTEGDNRFTIDHKSLALDWIHNILSQYGDRDKSTIMRSSQNGQAVTTLVAPQYIRRYTLNVDVQGKRVYWVSRENSYSSINTILSIGYDSSNLQFHYESDTFFSHIAATDIFGNYMFWVNNKEHTIYGRNMSMVTTNPTVGELYQTGRDITAMKIVHKLRQPAGANKCMNHDCTHICLPSGLANINYTCGCLPFHRWNGNDKACVGNIRNTDSTGSTGSIDSNGDDKDRYDTATFESIPDRIIRNNLSDKVDLTSYYEALNNVIRNI</sequence>
<dbReference type="PANTHER" id="PTHR46513:SF13">
    <property type="entry name" value="EGF-LIKE DOMAIN-CONTAINING PROTEIN"/>
    <property type="match status" value="1"/>
</dbReference>
<accession>A0A7R9M319</accession>
<protein>
    <submittedName>
        <fullName evidence="2">Uncharacterized protein</fullName>
    </submittedName>
</protein>
<dbReference type="SUPFAM" id="SSF63825">
    <property type="entry name" value="YWTD domain"/>
    <property type="match status" value="2"/>
</dbReference>
<dbReference type="InterPro" id="IPR011042">
    <property type="entry name" value="6-blade_b-propeller_TolB-like"/>
</dbReference>
<dbReference type="Proteomes" id="UP000728032">
    <property type="component" value="Unassembled WGS sequence"/>
</dbReference>